<dbReference type="EMBL" id="BMRP01000002">
    <property type="protein sequence ID" value="GGU47166.1"/>
    <property type="molecule type" value="Genomic_DNA"/>
</dbReference>
<dbReference type="Gene3D" id="3.50.50.60">
    <property type="entry name" value="FAD/NAD(P)-binding domain"/>
    <property type="match status" value="1"/>
</dbReference>
<proteinExistence type="predicted"/>
<dbReference type="Proteomes" id="UP000654471">
    <property type="component" value="Unassembled WGS sequence"/>
</dbReference>
<protein>
    <submittedName>
        <fullName evidence="1">Uncharacterized protein</fullName>
    </submittedName>
</protein>
<organism evidence="1 2">
    <name type="scientific">Streptomyces albospinus</name>
    <dbReference type="NCBI Taxonomy" id="285515"/>
    <lineage>
        <taxon>Bacteria</taxon>
        <taxon>Bacillati</taxon>
        <taxon>Actinomycetota</taxon>
        <taxon>Actinomycetes</taxon>
        <taxon>Kitasatosporales</taxon>
        <taxon>Streptomycetaceae</taxon>
        <taxon>Streptomyces</taxon>
    </lineage>
</organism>
<evidence type="ECO:0000313" key="2">
    <source>
        <dbReference type="Proteomes" id="UP000654471"/>
    </source>
</evidence>
<evidence type="ECO:0000313" key="1">
    <source>
        <dbReference type="EMBL" id="GGU47166.1"/>
    </source>
</evidence>
<comment type="caution">
    <text evidence="1">The sequence shown here is derived from an EMBL/GenBank/DDBJ whole genome shotgun (WGS) entry which is preliminary data.</text>
</comment>
<name>A0ABQ2URT9_9ACTN</name>
<dbReference type="InterPro" id="IPR036188">
    <property type="entry name" value="FAD/NAD-bd_sf"/>
</dbReference>
<sequence length="51" mass="5133">MDIPAVALTAGMTVEQTTALDLGYASPFSPVWDPVLVAARTATAAVRAAGS</sequence>
<gene>
    <name evidence="1" type="ORF">GCM10010211_08700</name>
</gene>
<keyword evidence="2" id="KW-1185">Reference proteome</keyword>
<accession>A0ABQ2URT9</accession>
<reference evidence="2" key="1">
    <citation type="journal article" date="2019" name="Int. J. Syst. Evol. Microbiol.">
        <title>The Global Catalogue of Microorganisms (GCM) 10K type strain sequencing project: providing services to taxonomists for standard genome sequencing and annotation.</title>
        <authorList>
            <consortium name="The Broad Institute Genomics Platform"/>
            <consortium name="The Broad Institute Genome Sequencing Center for Infectious Disease"/>
            <person name="Wu L."/>
            <person name="Ma J."/>
        </authorList>
    </citation>
    <scope>NUCLEOTIDE SEQUENCE [LARGE SCALE GENOMIC DNA]</scope>
    <source>
        <strain evidence="2">JCM 3399</strain>
    </source>
</reference>